<feature type="transmembrane region" description="Helical" evidence="1">
    <location>
        <begin position="113"/>
        <end position="129"/>
    </location>
</feature>
<proteinExistence type="predicted"/>
<dbReference type="EMBL" id="ATBP01000556">
    <property type="protein sequence ID" value="ETR69803.1"/>
    <property type="molecule type" value="Genomic_DNA"/>
</dbReference>
<keyword evidence="1" id="KW-0812">Transmembrane</keyword>
<evidence type="ECO:0000313" key="2">
    <source>
        <dbReference type="EMBL" id="ETR69803.1"/>
    </source>
</evidence>
<sequence>MNIYFNSKEEKQKIEIDTTGNSQMDTFQYYKHKLLVRLEKDNNHDGKIDLKINYVKGVKQNQQQDTDYDGFFETHQMFNDPQWSVVMTQDFNQDNQADLFYYYTDGKLMQKKWMRILIITLIMLSFIMPEAS</sequence>
<dbReference type="InterPro" id="IPR028994">
    <property type="entry name" value="Integrin_alpha_N"/>
</dbReference>
<gene>
    <name evidence="2" type="ORF">OMM_09289</name>
</gene>
<dbReference type="SUPFAM" id="SSF69318">
    <property type="entry name" value="Integrin alpha N-terminal domain"/>
    <property type="match status" value="1"/>
</dbReference>
<keyword evidence="1" id="KW-1133">Transmembrane helix</keyword>
<keyword evidence="1" id="KW-0472">Membrane</keyword>
<name>A0A1V1P4T7_9BACT</name>
<accession>A0A1V1P4T7</accession>
<dbReference type="Proteomes" id="UP000189670">
    <property type="component" value="Unassembled WGS sequence"/>
</dbReference>
<dbReference type="AlphaFoldDB" id="A0A1V1P4T7"/>
<comment type="caution">
    <text evidence="2">The sequence shown here is derived from an EMBL/GenBank/DDBJ whole genome shotgun (WGS) entry which is preliminary data.</text>
</comment>
<evidence type="ECO:0000313" key="3">
    <source>
        <dbReference type="Proteomes" id="UP000189670"/>
    </source>
</evidence>
<evidence type="ECO:0000256" key="1">
    <source>
        <dbReference type="SAM" id="Phobius"/>
    </source>
</evidence>
<reference evidence="3" key="1">
    <citation type="submission" date="2012-11" db="EMBL/GenBank/DDBJ databases">
        <authorList>
            <person name="Lucero-Rivera Y.E."/>
            <person name="Tovar-Ramirez D."/>
        </authorList>
    </citation>
    <scope>NUCLEOTIDE SEQUENCE [LARGE SCALE GENOMIC DNA]</scope>
    <source>
        <strain evidence="3">Araruama</strain>
    </source>
</reference>
<protein>
    <submittedName>
        <fullName evidence="2">Uncharacterized protein</fullName>
    </submittedName>
</protein>
<organism evidence="2 3">
    <name type="scientific">Candidatus Magnetoglobus multicellularis str. Araruama</name>
    <dbReference type="NCBI Taxonomy" id="890399"/>
    <lineage>
        <taxon>Bacteria</taxon>
        <taxon>Pseudomonadati</taxon>
        <taxon>Thermodesulfobacteriota</taxon>
        <taxon>Desulfobacteria</taxon>
        <taxon>Desulfobacterales</taxon>
        <taxon>Desulfobacteraceae</taxon>
        <taxon>Candidatus Magnetoglobus</taxon>
    </lineage>
</organism>